<evidence type="ECO:0000256" key="6">
    <source>
        <dbReference type="ARBA" id="ARBA00022592"/>
    </source>
</evidence>
<dbReference type="CDD" id="cd17618">
    <property type="entry name" value="REC_OmpR_PhoB"/>
    <property type="match status" value="1"/>
</dbReference>
<evidence type="ECO:0000256" key="1">
    <source>
        <dbReference type="ARBA" id="ARBA00004496"/>
    </source>
</evidence>
<evidence type="ECO:0000313" key="17">
    <source>
        <dbReference type="EMBL" id="RBP38405.1"/>
    </source>
</evidence>
<dbReference type="InterPro" id="IPR011006">
    <property type="entry name" value="CheY-like_superfamily"/>
</dbReference>
<dbReference type="GO" id="GO:0000976">
    <property type="term" value="F:transcription cis-regulatory region binding"/>
    <property type="evidence" value="ECO:0007669"/>
    <property type="project" value="TreeGrafter"/>
</dbReference>
<comment type="function">
    <text evidence="12">This protein is a positive regulator for the phosphate regulon. Transcription of this operon is positively regulated by PhoB and PhoR when phosphate is limited.</text>
</comment>
<dbReference type="RefSeq" id="WP_113934024.1">
    <property type="nucleotide sequence ID" value="NZ_JACCEU010000008.1"/>
</dbReference>
<evidence type="ECO:0000256" key="12">
    <source>
        <dbReference type="ARBA" id="ARBA00024735"/>
    </source>
</evidence>
<keyword evidence="11" id="KW-0804">Transcription</keyword>
<dbReference type="GO" id="GO:0000156">
    <property type="term" value="F:phosphorelay response regulator activity"/>
    <property type="evidence" value="ECO:0007669"/>
    <property type="project" value="InterPro"/>
</dbReference>
<evidence type="ECO:0000313" key="18">
    <source>
        <dbReference type="Proteomes" id="UP000253628"/>
    </source>
</evidence>
<keyword evidence="6" id="KW-0592">Phosphate transport</keyword>
<dbReference type="Proteomes" id="UP000253628">
    <property type="component" value="Unassembled WGS sequence"/>
</dbReference>
<dbReference type="FunFam" id="3.40.50.2300:FF:000001">
    <property type="entry name" value="DNA-binding response regulator PhoB"/>
    <property type="match status" value="1"/>
</dbReference>
<keyword evidence="18" id="KW-1185">Reference proteome</keyword>
<dbReference type="FunFam" id="1.10.10.10:FF:000011">
    <property type="entry name" value="Phosphate regulon transcriptional regulator PhoB"/>
    <property type="match status" value="1"/>
</dbReference>
<name>A0A366HA25_9BURK</name>
<feature type="DNA-binding region" description="OmpR/PhoB-type" evidence="14">
    <location>
        <begin position="129"/>
        <end position="227"/>
    </location>
</feature>
<dbReference type="GO" id="GO:0032993">
    <property type="term" value="C:protein-DNA complex"/>
    <property type="evidence" value="ECO:0007669"/>
    <property type="project" value="TreeGrafter"/>
</dbReference>
<dbReference type="InterPro" id="IPR036388">
    <property type="entry name" value="WH-like_DNA-bd_sf"/>
</dbReference>
<dbReference type="InterPro" id="IPR011879">
    <property type="entry name" value="Sig_transdc_resp-reg_PhoB"/>
</dbReference>
<evidence type="ECO:0000256" key="8">
    <source>
        <dbReference type="ARBA" id="ARBA00023015"/>
    </source>
</evidence>
<accession>A0A366HA25</accession>
<reference evidence="17 18" key="1">
    <citation type="submission" date="2018-06" db="EMBL/GenBank/DDBJ databases">
        <title>Genomic Encyclopedia of Type Strains, Phase IV (KMG-IV): sequencing the most valuable type-strain genomes for metagenomic binning, comparative biology and taxonomic classification.</title>
        <authorList>
            <person name="Goeker M."/>
        </authorList>
    </citation>
    <scope>NUCLEOTIDE SEQUENCE [LARGE SCALE GENOMIC DNA]</scope>
    <source>
        <strain evidence="17 18">DSM 25520</strain>
    </source>
</reference>
<dbReference type="InterPro" id="IPR001867">
    <property type="entry name" value="OmpR/PhoB-type_DNA-bd"/>
</dbReference>
<evidence type="ECO:0000256" key="3">
    <source>
        <dbReference type="ARBA" id="ARBA00022448"/>
    </source>
</evidence>
<evidence type="ECO:0000256" key="5">
    <source>
        <dbReference type="ARBA" id="ARBA00022553"/>
    </source>
</evidence>
<dbReference type="GO" id="GO:0006817">
    <property type="term" value="P:phosphate ion transport"/>
    <property type="evidence" value="ECO:0007669"/>
    <property type="project" value="UniProtKB-KW"/>
</dbReference>
<dbReference type="PANTHER" id="PTHR48111">
    <property type="entry name" value="REGULATOR OF RPOS"/>
    <property type="match status" value="1"/>
</dbReference>
<dbReference type="Gene3D" id="1.10.10.10">
    <property type="entry name" value="Winged helix-like DNA-binding domain superfamily/Winged helix DNA-binding domain"/>
    <property type="match status" value="1"/>
</dbReference>
<feature type="domain" description="OmpR/PhoB-type" evidence="16">
    <location>
        <begin position="129"/>
        <end position="227"/>
    </location>
</feature>
<dbReference type="OrthoDB" id="9802426at2"/>
<evidence type="ECO:0000256" key="11">
    <source>
        <dbReference type="ARBA" id="ARBA00023163"/>
    </source>
</evidence>
<comment type="subcellular location">
    <subcellularLocation>
        <location evidence="1">Cytoplasm</location>
    </subcellularLocation>
</comment>
<dbReference type="SUPFAM" id="SSF46894">
    <property type="entry name" value="C-terminal effector domain of the bipartite response regulators"/>
    <property type="match status" value="1"/>
</dbReference>
<dbReference type="Pfam" id="PF00072">
    <property type="entry name" value="Response_reg"/>
    <property type="match status" value="1"/>
</dbReference>
<comment type="caution">
    <text evidence="17">The sequence shown here is derived from an EMBL/GenBank/DDBJ whole genome shotgun (WGS) entry which is preliminary data.</text>
</comment>
<dbReference type="InterPro" id="IPR016032">
    <property type="entry name" value="Sig_transdc_resp-reg_C-effctor"/>
</dbReference>
<dbReference type="InterPro" id="IPR039420">
    <property type="entry name" value="WalR-like"/>
</dbReference>
<dbReference type="Pfam" id="PF00486">
    <property type="entry name" value="Trans_reg_C"/>
    <property type="match status" value="1"/>
</dbReference>
<keyword evidence="5 13" id="KW-0597">Phosphoprotein</keyword>
<feature type="domain" description="Response regulatory" evidence="15">
    <location>
        <begin position="4"/>
        <end position="120"/>
    </location>
</feature>
<dbReference type="Gene3D" id="3.40.50.2300">
    <property type="match status" value="1"/>
</dbReference>
<dbReference type="Gene3D" id="6.10.250.690">
    <property type="match status" value="1"/>
</dbReference>
<keyword evidence="3" id="KW-0813">Transport</keyword>
<evidence type="ECO:0000259" key="15">
    <source>
        <dbReference type="PROSITE" id="PS50110"/>
    </source>
</evidence>
<dbReference type="GO" id="GO:0006355">
    <property type="term" value="P:regulation of DNA-templated transcription"/>
    <property type="evidence" value="ECO:0007669"/>
    <property type="project" value="InterPro"/>
</dbReference>
<keyword evidence="9 14" id="KW-0238">DNA-binding</keyword>
<organism evidence="17 18">
    <name type="scientific">Eoetvoesiella caeni</name>
    <dbReference type="NCBI Taxonomy" id="645616"/>
    <lineage>
        <taxon>Bacteria</taxon>
        <taxon>Pseudomonadati</taxon>
        <taxon>Pseudomonadota</taxon>
        <taxon>Betaproteobacteria</taxon>
        <taxon>Burkholderiales</taxon>
        <taxon>Alcaligenaceae</taxon>
        <taxon>Eoetvoesiella</taxon>
    </lineage>
</organism>
<dbReference type="SUPFAM" id="SSF52172">
    <property type="entry name" value="CheY-like"/>
    <property type="match status" value="1"/>
</dbReference>
<evidence type="ECO:0000259" key="16">
    <source>
        <dbReference type="PROSITE" id="PS51755"/>
    </source>
</evidence>
<protein>
    <recommendedName>
        <fullName evidence="2">Phosphate regulon transcriptional regulatory protein PhoB</fullName>
    </recommendedName>
</protein>
<keyword evidence="10" id="KW-0010">Activator</keyword>
<dbReference type="EMBL" id="QNRQ01000007">
    <property type="protein sequence ID" value="RBP38405.1"/>
    <property type="molecule type" value="Genomic_DNA"/>
</dbReference>
<keyword evidence="8" id="KW-0805">Transcription regulation</keyword>
<evidence type="ECO:0000256" key="7">
    <source>
        <dbReference type="ARBA" id="ARBA00023012"/>
    </source>
</evidence>
<keyword evidence="7" id="KW-0902">Two-component regulatory system</keyword>
<gene>
    <name evidence="17" type="ORF">DFR37_107169</name>
</gene>
<dbReference type="SMART" id="SM00448">
    <property type="entry name" value="REC"/>
    <property type="match status" value="1"/>
</dbReference>
<dbReference type="PANTHER" id="PTHR48111:SF40">
    <property type="entry name" value="PHOSPHATE REGULON TRANSCRIPTIONAL REGULATORY PROTEIN PHOB"/>
    <property type="match status" value="1"/>
</dbReference>
<dbReference type="PROSITE" id="PS50110">
    <property type="entry name" value="RESPONSE_REGULATORY"/>
    <property type="match status" value="1"/>
</dbReference>
<evidence type="ECO:0000256" key="13">
    <source>
        <dbReference type="PROSITE-ProRule" id="PRU00169"/>
    </source>
</evidence>
<evidence type="ECO:0000256" key="9">
    <source>
        <dbReference type="ARBA" id="ARBA00023125"/>
    </source>
</evidence>
<dbReference type="NCBIfam" id="TIGR02154">
    <property type="entry name" value="PhoB"/>
    <property type="match status" value="1"/>
</dbReference>
<evidence type="ECO:0000256" key="14">
    <source>
        <dbReference type="PROSITE-ProRule" id="PRU01091"/>
    </source>
</evidence>
<dbReference type="SMART" id="SM00862">
    <property type="entry name" value="Trans_reg_C"/>
    <property type="match status" value="1"/>
</dbReference>
<evidence type="ECO:0000256" key="10">
    <source>
        <dbReference type="ARBA" id="ARBA00023159"/>
    </source>
</evidence>
<dbReference type="AlphaFoldDB" id="A0A366HA25"/>
<dbReference type="InterPro" id="IPR001789">
    <property type="entry name" value="Sig_transdc_resp-reg_receiver"/>
</dbReference>
<evidence type="ECO:0000256" key="4">
    <source>
        <dbReference type="ARBA" id="ARBA00022490"/>
    </source>
</evidence>
<keyword evidence="4" id="KW-0963">Cytoplasm</keyword>
<evidence type="ECO:0000256" key="2">
    <source>
        <dbReference type="ARBA" id="ARBA00013332"/>
    </source>
</evidence>
<dbReference type="PROSITE" id="PS51755">
    <property type="entry name" value="OMPR_PHOB"/>
    <property type="match status" value="1"/>
</dbReference>
<dbReference type="GO" id="GO:0005829">
    <property type="term" value="C:cytosol"/>
    <property type="evidence" value="ECO:0007669"/>
    <property type="project" value="TreeGrafter"/>
</dbReference>
<proteinExistence type="predicted"/>
<sequence length="242" mass="26999">MSTTILVIEDEPAIQELIAVNLSFAGHKVLRAFDAEQAQTLIRAELPDLILLDWMLPGASGVTLAKQLRDNERTRQVPVIMLTAKGAEHDKIEGLEAGADDYITKPFSPKELVARIKAVLRRRAPQLTDDIITIGTLVLDPTTHRVTGQGMALTVGPTEFRLLHFFMTHTERVFSRSQLLDQVWGDHVFVEERTVDVHIRRLRKALEPGGHENHIETIRGAGYRFAVQPLPSPIQADTPLNA</sequence>
<feature type="modified residue" description="4-aspartylphosphate" evidence="13">
    <location>
        <position position="53"/>
    </location>
</feature>
<dbReference type="CDD" id="cd00383">
    <property type="entry name" value="trans_reg_C"/>
    <property type="match status" value="1"/>
</dbReference>